<feature type="compositionally biased region" description="Basic residues" evidence="3">
    <location>
        <begin position="17"/>
        <end position="27"/>
    </location>
</feature>
<dbReference type="InterPro" id="IPR036612">
    <property type="entry name" value="KH_dom_type_1_sf"/>
</dbReference>
<dbReference type="Gene3D" id="3.30.310.210">
    <property type="match status" value="1"/>
</dbReference>
<dbReference type="PROSITE" id="PS50084">
    <property type="entry name" value="KH_TYPE_1"/>
    <property type="match status" value="5"/>
</dbReference>
<feature type="domain" description="K Homology" evidence="4">
    <location>
        <begin position="521"/>
        <end position="609"/>
    </location>
</feature>
<dbReference type="InterPro" id="IPR004088">
    <property type="entry name" value="KH_dom_type_1"/>
</dbReference>
<name>A0A2P2K3C3_RHIMU</name>
<feature type="region of interest" description="Disordered" evidence="3">
    <location>
        <begin position="487"/>
        <end position="506"/>
    </location>
</feature>
<evidence type="ECO:0000256" key="3">
    <source>
        <dbReference type="SAM" id="MobiDB-lite"/>
    </source>
</evidence>
<dbReference type="AlphaFoldDB" id="A0A2P2K3C3"/>
<feature type="domain" description="K Homology" evidence="4">
    <location>
        <begin position="310"/>
        <end position="383"/>
    </location>
</feature>
<dbReference type="GO" id="GO:0003723">
    <property type="term" value="F:RNA binding"/>
    <property type="evidence" value="ECO:0007669"/>
    <property type="project" value="UniProtKB-UniRule"/>
</dbReference>
<feature type="compositionally biased region" description="Low complexity" evidence="3">
    <location>
        <begin position="488"/>
        <end position="500"/>
    </location>
</feature>
<reference evidence="5" key="1">
    <citation type="submission" date="2018-02" db="EMBL/GenBank/DDBJ databases">
        <title>Rhizophora mucronata_Transcriptome.</title>
        <authorList>
            <person name="Meera S.P."/>
            <person name="Sreeshan A."/>
            <person name="Augustine A."/>
        </authorList>
    </citation>
    <scope>NUCLEOTIDE SEQUENCE</scope>
    <source>
        <tissue evidence="5">Leaf</tissue>
    </source>
</reference>
<feature type="region of interest" description="Disordered" evidence="3">
    <location>
        <begin position="1"/>
        <end position="42"/>
    </location>
</feature>
<accession>A0A2P2K3C3</accession>
<dbReference type="SMART" id="SM00322">
    <property type="entry name" value="KH"/>
    <property type="match status" value="5"/>
</dbReference>
<feature type="compositionally biased region" description="Acidic residues" evidence="3">
    <location>
        <begin position="108"/>
        <end position="118"/>
    </location>
</feature>
<dbReference type="PANTHER" id="PTHR10288">
    <property type="entry name" value="KH DOMAIN CONTAINING RNA BINDING PROTEIN"/>
    <property type="match status" value="1"/>
</dbReference>
<feature type="domain" description="K Homology" evidence="4">
    <location>
        <begin position="42"/>
        <end position="112"/>
    </location>
</feature>
<feature type="domain" description="K Homology" evidence="4">
    <location>
        <begin position="154"/>
        <end position="229"/>
    </location>
</feature>
<dbReference type="SUPFAM" id="SSF54791">
    <property type="entry name" value="Eukaryotic type KH-domain (KH-domain type I)"/>
    <property type="match status" value="5"/>
</dbReference>
<dbReference type="Pfam" id="PF00013">
    <property type="entry name" value="KH_1"/>
    <property type="match status" value="4"/>
</dbReference>
<dbReference type="EMBL" id="GGEC01019746">
    <property type="protein sequence ID" value="MBX00230.1"/>
    <property type="molecule type" value="Transcribed_RNA"/>
</dbReference>
<dbReference type="InterPro" id="IPR004087">
    <property type="entry name" value="KH_dom"/>
</dbReference>
<sequence length="702" mass="75648">MDGNKRKFFNKHQSNQFKRKVVSKKGRWNNSTSDQSSGSSPADTVYRILCPSRKIGGVIGKGGDIVKALREETHAKIRVADSVPGSDERVIIIYSSPEKISRKHDKDEDSDTENEDDHMEPHCAAQDALLKVHERIIEEDLFGGMAPDDDNENNVVTARLLVPNNMVGCVLGKGGDVIQRLRSETGASIRVLPADHLPICAMSGDELVQISGKTDVAKRALYEVSTLLHQNPRKDKYPNVPMPYGGHNLHPPGPMTSTLSPGNRMWAHRDSASHSMPPMPWVGGYGNQPSGYGPGGFNGVPPGHGGEPQAEFSMKILCSTGKIGGVIGKGGSNIRVVEQETGASIKVEDISAESNERAIRVSAFEILWNPRSQTIEAILQLQNKTSEFSEKGAIITRLLVPSSKVGCILGQGGQVINEMRRRTQADIRVYSKDEKPKCALEDEELVQISGNFGVAKDALAEIASRLRVRTLRDANVGAESGHVGSVRGFGPARPGRGPLPSSMIGGSISNRCEPLMGGGHEYEPQSYPVPASATGYSNASNLWEGNISNNGVKYVMGAGGSNISNIGESVSTRVKLRDSQPGGSESAVAIHGTSENLTAPQGFLQAWSSAGQNMNVPQVSHQNNLADKPSSYQNMSAQHSTYQNINVQQSPYQNVNLQQSPFQNLNSQQSPYSVAAQQVAYTNASDPHGPYHNISAQGAYQF</sequence>
<dbReference type="CDD" id="cd22460">
    <property type="entry name" value="KH-I_PEPPER_rpt2_like"/>
    <property type="match status" value="2"/>
</dbReference>
<keyword evidence="1" id="KW-0677">Repeat</keyword>
<organism evidence="5">
    <name type="scientific">Rhizophora mucronata</name>
    <name type="common">Asiatic mangrove</name>
    <dbReference type="NCBI Taxonomy" id="61149"/>
    <lineage>
        <taxon>Eukaryota</taxon>
        <taxon>Viridiplantae</taxon>
        <taxon>Streptophyta</taxon>
        <taxon>Embryophyta</taxon>
        <taxon>Tracheophyta</taxon>
        <taxon>Spermatophyta</taxon>
        <taxon>Magnoliopsida</taxon>
        <taxon>eudicotyledons</taxon>
        <taxon>Gunneridae</taxon>
        <taxon>Pentapetalae</taxon>
        <taxon>rosids</taxon>
        <taxon>fabids</taxon>
        <taxon>Malpighiales</taxon>
        <taxon>Rhizophoraceae</taxon>
        <taxon>Rhizophora</taxon>
    </lineage>
</organism>
<dbReference type="Gene3D" id="3.30.1370.10">
    <property type="entry name" value="K Homology domain, type 1"/>
    <property type="match status" value="3"/>
</dbReference>
<keyword evidence="2" id="KW-0694">RNA-binding</keyword>
<evidence type="ECO:0000259" key="4">
    <source>
        <dbReference type="SMART" id="SM00322"/>
    </source>
</evidence>
<feature type="compositionally biased region" description="Basic residues" evidence="3">
    <location>
        <begin position="1"/>
        <end position="10"/>
    </location>
</feature>
<evidence type="ECO:0000313" key="5">
    <source>
        <dbReference type="EMBL" id="MBX00230.1"/>
    </source>
</evidence>
<feature type="region of interest" description="Disordered" evidence="3">
    <location>
        <begin position="99"/>
        <end position="121"/>
    </location>
</feature>
<protein>
    <submittedName>
        <fullName evidence="5">KH domain-containing protein At4g18375</fullName>
    </submittedName>
</protein>
<proteinExistence type="predicted"/>
<feature type="domain" description="K Homology" evidence="4">
    <location>
        <begin position="392"/>
        <end position="467"/>
    </location>
</feature>
<evidence type="ECO:0000256" key="1">
    <source>
        <dbReference type="ARBA" id="ARBA00022737"/>
    </source>
</evidence>
<evidence type="ECO:0000256" key="2">
    <source>
        <dbReference type="PROSITE-ProRule" id="PRU00117"/>
    </source>
</evidence>
<feature type="compositionally biased region" description="Low complexity" evidence="3">
    <location>
        <begin position="31"/>
        <end position="40"/>
    </location>
</feature>